<evidence type="ECO:0000313" key="2">
    <source>
        <dbReference type="Proteomes" id="UP000254817"/>
    </source>
</evidence>
<dbReference type="AlphaFoldDB" id="A0A376MHW1"/>
<accession>A0A376MHW1</accession>
<reference evidence="1 2" key="1">
    <citation type="submission" date="2018-06" db="EMBL/GenBank/DDBJ databases">
        <authorList>
            <consortium name="Pathogen Informatics"/>
            <person name="Doyle S."/>
        </authorList>
    </citation>
    <scope>NUCLEOTIDE SEQUENCE [LARGE SCALE GENOMIC DNA]</scope>
    <source>
        <strain evidence="1 2">NCTC11112</strain>
    </source>
</reference>
<gene>
    <name evidence="1" type="ORF">NCTC11112_00461</name>
</gene>
<sequence>MSEYVELAYAAATSRLCLFTGTGFSKAVSNGEAPTWKELLKKVCSKVHNAKKLEDTLFPDDKPPALSLEEAAQILSLKLNIEGKSIYDEIVDIISPIQLGEDISNIKDFFQKKLIPCHYNKL</sequence>
<evidence type="ECO:0000313" key="1">
    <source>
        <dbReference type="EMBL" id="STG50066.1"/>
    </source>
</evidence>
<name>A0A376MHW1_ECOLX</name>
<protein>
    <submittedName>
        <fullName evidence="1">Uncharacterized protein</fullName>
    </submittedName>
</protein>
<proteinExistence type="predicted"/>
<dbReference type="EMBL" id="UGAW01000001">
    <property type="protein sequence ID" value="STG50066.1"/>
    <property type="molecule type" value="Genomic_DNA"/>
</dbReference>
<organism evidence="1 2">
    <name type="scientific">Escherichia coli</name>
    <dbReference type="NCBI Taxonomy" id="562"/>
    <lineage>
        <taxon>Bacteria</taxon>
        <taxon>Pseudomonadati</taxon>
        <taxon>Pseudomonadota</taxon>
        <taxon>Gammaproteobacteria</taxon>
        <taxon>Enterobacterales</taxon>
        <taxon>Enterobacteriaceae</taxon>
        <taxon>Escherichia</taxon>
    </lineage>
</organism>
<dbReference type="Proteomes" id="UP000254817">
    <property type="component" value="Unassembled WGS sequence"/>
</dbReference>